<dbReference type="AlphaFoldDB" id="A0A329QXU0"/>
<feature type="signal peptide" evidence="1">
    <location>
        <begin position="1"/>
        <end position="33"/>
    </location>
</feature>
<comment type="caution">
    <text evidence="2">The sequence shown here is derived from an EMBL/GenBank/DDBJ whole genome shotgun (WGS) entry which is preliminary data.</text>
</comment>
<proteinExistence type="predicted"/>
<accession>A0A329QXU0</accession>
<reference evidence="2 3" key="1">
    <citation type="submission" date="2018-04" db="EMBL/GenBank/DDBJ databases">
        <title>Paenibacillus taichungensis Genome sequencing and assembly.</title>
        <authorList>
            <person name="Xu J."/>
            <person name="Rensing C."/>
            <person name="Mazhar H.S."/>
        </authorList>
    </citation>
    <scope>NUCLEOTIDE SEQUENCE [LARGE SCALE GENOMIC DNA]</scope>
    <source>
        <strain evidence="2 3">NC1</strain>
    </source>
</reference>
<sequence length="275" mass="30969">MNINFLNHKSLKYMLGTILAMGLFIIFNTSAHAADSEVIDVSEVQQLHEKAKSLELVKVVNGAIDINEIKINKDKLEVTNENAYQDYLKGLESTNLLIEGGYAYIDDNNDPQIVSEEKIQKLSSEETGQLSSNEIKPFAEILDLKGMVNANRAELSTYYWNVYYSSAITGQPLQTAIMSSALWFKGKVQARGPWDYKTQPGWGGASKQWYADTHTGRRYVTTEYIGNYNYGFTGQFLFPLTILFYGGQYANGNIWSPEDMNDRAAIQDGFNDATR</sequence>
<feature type="chain" id="PRO_5016383729" evidence="1">
    <location>
        <begin position="34"/>
        <end position="275"/>
    </location>
</feature>
<evidence type="ECO:0000256" key="1">
    <source>
        <dbReference type="SAM" id="SignalP"/>
    </source>
</evidence>
<protein>
    <submittedName>
        <fullName evidence="2">Uncharacterized protein</fullName>
    </submittedName>
</protein>
<dbReference type="RefSeq" id="WP_113053238.1">
    <property type="nucleotide sequence ID" value="NZ_QEVW01000006.1"/>
</dbReference>
<organism evidence="2 3">
    <name type="scientific">Paenibacillus taichungensis</name>
    <dbReference type="NCBI Taxonomy" id="484184"/>
    <lineage>
        <taxon>Bacteria</taxon>
        <taxon>Bacillati</taxon>
        <taxon>Bacillota</taxon>
        <taxon>Bacilli</taxon>
        <taxon>Bacillales</taxon>
        <taxon>Paenibacillaceae</taxon>
        <taxon>Paenibacillus</taxon>
    </lineage>
</organism>
<dbReference type="EMBL" id="QEVW01000006">
    <property type="protein sequence ID" value="RAW16142.1"/>
    <property type="molecule type" value="Genomic_DNA"/>
</dbReference>
<evidence type="ECO:0000313" key="3">
    <source>
        <dbReference type="Proteomes" id="UP000250642"/>
    </source>
</evidence>
<evidence type="ECO:0000313" key="2">
    <source>
        <dbReference type="EMBL" id="RAW16142.1"/>
    </source>
</evidence>
<keyword evidence="1" id="KW-0732">Signal</keyword>
<gene>
    <name evidence="2" type="ORF">DC345_11735</name>
</gene>
<name>A0A329QXU0_9BACL</name>
<dbReference type="Proteomes" id="UP000250642">
    <property type="component" value="Unassembled WGS sequence"/>
</dbReference>